<protein>
    <submittedName>
        <fullName evidence="1">HAD superfamily hydrolase (TIGR01509 family)</fullName>
    </submittedName>
</protein>
<dbReference type="InterPro" id="IPR036412">
    <property type="entry name" value="HAD-like_sf"/>
</dbReference>
<keyword evidence="1" id="KW-0378">Hydrolase</keyword>
<dbReference type="SFLD" id="SFLDG01129">
    <property type="entry name" value="C1.5:_HAD__Beta-PGM__Phosphata"/>
    <property type="match status" value="1"/>
</dbReference>
<dbReference type="PANTHER" id="PTHR43611">
    <property type="entry name" value="ALPHA-D-GLUCOSE 1-PHOSPHATE PHOSPHATASE"/>
    <property type="match status" value="1"/>
</dbReference>
<comment type="caution">
    <text evidence="1">The sequence shown here is derived from an EMBL/GenBank/DDBJ whole genome shotgun (WGS) entry which is preliminary data.</text>
</comment>
<dbReference type="InterPro" id="IPR006439">
    <property type="entry name" value="HAD-SF_hydro_IA"/>
</dbReference>
<dbReference type="PRINTS" id="PR00413">
    <property type="entry name" value="HADHALOGNASE"/>
</dbReference>
<gene>
    <name evidence="1" type="ORF">HNR67_003277</name>
</gene>
<dbReference type="Pfam" id="PF18616">
    <property type="entry name" value="CdiI_3"/>
    <property type="match status" value="1"/>
</dbReference>
<dbReference type="EMBL" id="JACHMH010000001">
    <property type="protein sequence ID" value="MBB4677159.1"/>
    <property type="molecule type" value="Genomic_DNA"/>
</dbReference>
<dbReference type="PANTHER" id="PTHR43611:SF3">
    <property type="entry name" value="FLAVIN MONONUCLEOTIDE HYDROLASE 1, CHLOROPLATIC"/>
    <property type="match status" value="1"/>
</dbReference>
<reference evidence="1 2" key="1">
    <citation type="submission" date="2020-08" db="EMBL/GenBank/DDBJ databases">
        <title>Sequencing the genomes of 1000 actinobacteria strains.</title>
        <authorList>
            <person name="Klenk H.-P."/>
        </authorList>
    </citation>
    <scope>NUCLEOTIDE SEQUENCE [LARGE SCALE GENOMIC DNA]</scope>
    <source>
        <strain evidence="1 2">DSM 44230</strain>
    </source>
</reference>
<dbReference type="RefSeq" id="WP_185003076.1">
    <property type="nucleotide sequence ID" value="NZ_BAAAUI010000055.1"/>
</dbReference>
<sequence length="322" mass="35114">MNLTELEQDDWGPPPPDTTRLITRCHELRQIPLDQLAPADLRLLIGQRIGLPHLMPLALAELRANPLTESTFYPGDLLHAVLRAGVPHWAEHPGQHAEVAALVRAGEWPPELAAAIMDFHRRGLLLDVGGVLATENWDDLAARFTPELTTAELLAAVFGGNDDTVLIGRMSEDKWWNLVGDRLGLRPKPLAALRAAADEVTWNHRLLTALAELRGPRTRIVILSNAWPSARRRLNRSGHRATFDGVVLSAEAGVAKPHPRSYQVVLRTLALPAHQTLFVDDTPGHVAAARDQGIAGHHHTGTTGTIDALTRFVTAGSGRMAP</sequence>
<dbReference type="Gene3D" id="3.40.50.1000">
    <property type="entry name" value="HAD superfamily/HAD-like"/>
    <property type="match status" value="1"/>
</dbReference>
<evidence type="ECO:0000313" key="2">
    <source>
        <dbReference type="Proteomes" id="UP000533598"/>
    </source>
</evidence>
<dbReference type="GO" id="GO:0016787">
    <property type="term" value="F:hydrolase activity"/>
    <property type="evidence" value="ECO:0007669"/>
    <property type="project" value="UniProtKB-KW"/>
</dbReference>
<dbReference type="InterPro" id="IPR023214">
    <property type="entry name" value="HAD_sf"/>
</dbReference>
<organism evidence="1 2">
    <name type="scientific">Crossiella cryophila</name>
    <dbReference type="NCBI Taxonomy" id="43355"/>
    <lineage>
        <taxon>Bacteria</taxon>
        <taxon>Bacillati</taxon>
        <taxon>Actinomycetota</taxon>
        <taxon>Actinomycetes</taxon>
        <taxon>Pseudonocardiales</taxon>
        <taxon>Pseudonocardiaceae</taxon>
        <taxon>Crossiella</taxon>
    </lineage>
</organism>
<keyword evidence="2" id="KW-1185">Reference proteome</keyword>
<dbReference type="InterPro" id="IPR040547">
    <property type="entry name" value="CdiI"/>
</dbReference>
<dbReference type="Proteomes" id="UP000533598">
    <property type="component" value="Unassembled WGS sequence"/>
</dbReference>
<dbReference type="NCBIfam" id="TIGR01509">
    <property type="entry name" value="HAD-SF-IA-v3"/>
    <property type="match status" value="1"/>
</dbReference>
<name>A0A7W7C9Q9_9PSEU</name>
<dbReference type="SUPFAM" id="SSF56784">
    <property type="entry name" value="HAD-like"/>
    <property type="match status" value="1"/>
</dbReference>
<evidence type="ECO:0000313" key="1">
    <source>
        <dbReference type="EMBL" id="MBB4677159.1"/>
    </source>
</evidence>
<dbReference type="Pfam" id="PF00702">
    <property type="entry name" value="Hydrolase"/>
    <property type="match status" value="1"/>
</dbReference>
<dbReference type="CDD" id="cd20691">
    <property type="entry name" value="CdiI_EC536-like"/>
    <property type="match status" value="1"/>
</dbReference>
<proteinExistence type="predicted"/>
<accession>A0A7W7C9Q9</accession>
<dbReference type="AlphaFoldDB" id="A0A7W7C9Q9"/>
<dbReference type="SFLD" id="SFLDS00003">
    <property type="entry name" value="Haloacid_Dehalogenase"/>
    <property type="match status" value="1"/>
</dbReference>